<feature type="transmembrane region" description="Helical" evidence="9">
    <location>
        <begin position="60"/>
        <end position="81"/>
    </location>
</feature>
<evidence type="ECO:0000259" key="10">
    <source>
        <dbReference type="PROSITE" id="PS50928"/>
    </source>
</evidence>
<name>A0A106Q2G8_9BURK</name>
<dbReference type="PROSITE" id="PS50928">
    <property type="entry name" value="ABC_TM1"/>
    <property type="match status" value="1"/>
</dbReference>
<keyword evidence="4" id="KW-1003">Cell membrane</keyword>
<keyword evidence="3 9" id="KW-0813">Transport</keyword>
<keyword evidence="8 9" id="KW-0472">Membrane</keyword>
<dbReference type="CDD" id="cd06261">
    <property type="entry name" value="TM_PBP2"/>
    <property type="match status" value="1"/>
</dbReference>
<evidence type="ECO:0000256" key="4">
    <source>
        <dbReference type="ARBA" id="ARBA00022475"/>
    </source>
</evidence>
<evidence type="ECO:0000256" key="9">
    <source>
        <dbReference type="RuleBase" id="RU363032"/>
    </source>
</evidence>
<reference evidence="12 14" key="2">
    <citation type="submission" date="2015-11" db="EMBL/GenBank/DDBJ databases">
        <authorList>
            <person name="Sahl J."/>
            <person name="Wagner D."/>
            <person name="Keim P."/>
        </authorList>
    </citation>
    <scope>NUCLEOTIDE SEQUENCE [LARGE SCALE GENOMIC DNA]</scope>
    <source>
        <strain evidence="12 14">MSMB1157</strain>
    </source>
</reference>
<dbReference type="Gene3D" id="1.10.3720.10">
    <property type="entry name" value="MetI-like"/>
    <property type="match status" value="1"/>
</dbReference>
<dbReference type="Proteomes" id="UP000060630">
    <property type="component" value="Unassembled WGS sequence"/>
</dbReference>
<dbReference type="AlphaFoldDB" id="A0A106Q2G8"/>
<protein>
    <submittedName>
        <fullName evidence="11">Amino acid ABC transporter permease</fullName>
    </submittedName>
</protein>
<feature type="transmembrane region" description="Helical" evidence="9">
    <location>
        <begin position="93"/>
        <end position="115"/>
    </location>
</feature>
<dbReference type="PANTHER" id="PTHR30614">
    <property type="entry name" value="MEMBRANE COMPONENT OF AMINO ACID ABC TRANSPORTER"/>
    <property type="match status" value="1"/>
</dbReference>
<dbReference type="InterPro" id="IPR035906">
    <property type="entry name" value="MetI-like_sf"/>
</dbReference>
<evidence type="ECO:0000256" key="7">
    <source>
        <dbReference type="ARBA" id="ARBA00022989"/>
    </source>
</evidence>
<dbReference type="EMBL" id="LNJU01000003">
    <property type="protein sequence ID" value="KWZ58441.1"/>
    <property type="molecule type" value="Genomic_DNA"/>
</dbReference>
<dbReference type="GO" id="GO:0015184">
    <property type="term" value="F:L-cystine transmembrane transporter activity"/>
    <property type="evidence" value="ECO:0007669"/>
    <property type="project" value="TreeGrafter"/>
</dbReference>
<evidence type="ECO:0000256" key="6">
    <source>
        <dbReference type="ARBA" id="ARBA00022970"/>
    </source>
</evidence>
<evidence type="ECO:0000256" key="5">
    <source>
        <dbReference type="ARBA" id="ARBA00022692"/>
    </source>
</evidence>
<dbReference type="InterPro" id="IPR010065">
    <property type="entry name" value="AA_ABC_transptr_permease_3TM"/>
</dbReference>
<evidence type="ECO:0000256" key="8">
    <source>
        <dbReference type="ARBA" id="ARBA00023136"/>
    </source>
</evidence>
<evidence type="ECO:0000313" key="14">
    <source>
        <dbReference type="Proteomes" id="UP000070119"/>
    </source>
</evidence>
<sequence length="224" mass="25260">MGASKQILRDMLEYSALVLDGLLNTLTLAASITISGLLVGLFLLFFLINKNRHIKNVAETYVSFFKGTPLIPLLFLIYYGSPALGWRISAFEAALVGFTLNIAAYNSSYLFSSYLSIDQSELESAEAMGFSKTQIYLHIILPQVLATSIPTLTSQAISNLKDTALVFLIGYTDFFARMQEIATENFQFLWVYTLVAMCYLLLTSMIILLSRELERRLINWNFVR</sequence>
<feature type="transmembrane region" description="Helical" evidence="9">
    <location>
        <begin position="26"/>
        <end position="48"/>
    </location>
</feature>
<keyword evidence="6" id="KW-0029">Amino-acid transport</keyword>
<feature type="transmembrane region" description="Helical" evidence="9">
    <location>
        <begin position="188"/>
        <end position="209"/>
    </location>
</feature>
<feature type="transmembrane region" description="Helical" evidence="9">
    <location>
        <begin position="135"/>
        <end position="157"/>
    </location>
</feature>
<dbReference type="Proteomes" id="UP000070119">
    <property type="component" value="Unassembled WGS sequence"/>
</dbReference>
<evidence type="ECO:0000313" key="11">
    <source>
        <dbReference type="EMBL" id="KWA78768.1"/>
    </source>
</evidence>
<dbReference type="Pfam" id="PF00528">
    <property type="entry name" value="BPD_transp_1"/>
    <property type="match status" value="1"/>
</dbReference>
<dbReference type="RefSeq" id="WP_060193021.1">
    <property type="nucleotide sequence ID" value="NZ_LNJU01000003.1"/>
</dbReference>
<comment type="caution">
    <text evidence="11">The sequence shown here is derived from an EMBL/GenBank/DDBJ whole genome shotgun (WGS) entry which is preliminary data.</text>
</comment>
<organism evidence="11 13">
    <name type="scientific">Burkholderia ubonensis</name>
    <dbReference type="NCBI Taxonomy" id="101571"/>
    <lineage>
        <taxon>Bacteria</taxon>
        <taxon>Pseudomonadati</taxon>
        <taxon>Pseudomonadota</taxon>
        <taxon>Betaproteobacteria</taxon>
        <taxon>Burkholderiales</taxon>
        <taxon>Burkholderiaceae</taxon>
        <taxon>Burkholderia</taxon>
        <taxon>Burkholderia cepacia complex</taxon>
    </lineage>
</organism>
<proteinExistence type="inferred from homology"/>
<keyword evidence="7 9" id="KW-1133">Transmembrane helix</keyword>
<keyword evidence="5 9" id="KW-0812">Transmembrane</keyword>
<evidence type="ECO:0000256" key="3">
    <source>
        <dbReference type="ARBA" id="ARBA00022448"/>
    </source>
</evidence>
<evidence type="ECO:0000313" key="12">
    <source>
        <dbReference type="EMBL" id="KWZ58441.1"/>
    </source>
</evidence>
<dbReference type="InterPro" id="IPR000515">
    <property type="entry name" value="MetI-like"/>
</dbReference>
<feature type="domain" description="ABC transmembrane type-1" evidence="10">
    <location>
        <begin position="22"/>
        <end position="210"/>
    </location>
</feature>
<reference evidence="11 13" key="1">
    <citation type="submission" date="2015-11" db="EMBL/GenBank/DDBJ databases">
        <title>Expanding the genomic diversity of Burkholderia species for the development of highly accurate diagnostics.</title>
        <authorList>
            <person name="Sahl J."/>
            <person name="Keim P."/>
            <person name="Wagner D."/>
        </authorList>
    </citation>
    <scope>NUCLEOTIDE SEQUENCE [LARGE SCALE GENOMIC DNA]</scope>
    <source>
        <strain evidence="11 13">MSMB2087WGS</strain>
    </source>
</reference>
<dbReference type="NCBIfam" id="TIGR01726">
    <property type="entry name" value="HEQRo_perm_3TM"/>
    <property type="match status" value="1"/>
</dbReference>
<evidence type="ECO:0000256" key="2">
    <source>
        <dbReference type="ARBA" id="ARBA00010072"/>
    </source>
</evidence>
<dbReference type="InterPro" id="IPR043429">
    <property type="entry name" value="ArtM/GltK/GlnP/TcyL/YhdX-like"/>
</dbReference>
<dbReference type="PANTHER" id="PTHR30614:SF0">
    <property type="entry name" value="L-CYSTINE TRANSPORT SYSTEM PERMEASE PROTEIN TCYL"/>
    <property type="match status" value="1"/>
</dbReference>
<dbReference type="SUPFAM" id="SSF161098">
    <property type="entry name" value="MetI-like"/>
    <property type="match status" value="1"/>
</dbReference>
<gene>
    <name evidence="12" type="ORF">WK57_18355</name>
    <name evidence="11" type="ORF">WL29_32510</name>
</gene>
<evidence type="ECO:0000256" key="1">
    <source>
        <dbReference type="ARBA" id="ARBA00004429"/>
    </source>
</evidence>
<comment type="similarity">
    <text evidence="2">Belongs to the binding-protein-dependent transport system permease family. HisMQ subfamily.</text>
</comment>
<comment type="subcellular location">
    <subcellularLocation>
        <location evidence="1">Cell inner membrane</location>
        <topology evidence="1">Multi-pass membrane protein</topology>
    </subcellularLocation>
    <subcellularLocation>
        <location evidence="9">Cell membrane</location>
        <topology evidence="9">Multi-pass membrane protein</topology>
    </subcellularLocation>
</comment>
<evidence type="ECO:0000313" key="13">
    <source>
        <dbReference type="Proteomes" id="UP000060630"/>
    </source>
</evidence>
<dbReference type="EMBL" id="LPHD01000137">
    <property type="protein sequence ID" value="KWA78768.1"/>
    <property type="molecule type" value="Genomic_DNA"/>
</dbReference>
<dbReference type="GO" id="GO:0043190">
    <property type="term" value="C:ATP-binding cassette (ABC) transporter complex"/>
    <property type="evidence" value="ECO:0007669"/>
    <property type="project" value="InterPro"/>
</dbReference>
<accession>A0A106Q2G8</accession>